<evidence type="ECO:0000313" key="2">
    <source>
        <dbReference type="EMBL" id="PIP63229.1"/>
    </source>
</evidence>
<dbReference type="InterPro" id="IPR045572">
    <property type="entry name" value="RE_endonuc_C"/>
</dbReference>
<dbReference type="Pfam" id="PF19778">
    <property type="entry name" value="RE_endonuc"/>
    <property type="match status" value="1"/>
</dbReference>
<reference evidence="2 3" key="1">
    <citation type="submission" date="2017-09" db="EMBL/GenBank/DDBJ databases">
        <title>Depth-based differentiation of microbial function through sediment-hosted aquifers and enrichment of novel symbionts in the deep terrestrial subsurface.</title>
        <authorList>
            <person name="Probst A.J."/>
            <person name="Ladd B."/>
            <person name="Jarett J.K."/>
            <person name="Geller-Mcgrath D.E."/>
            <person name="Sieber C.M."/>
            <person name="Emerson J.B."/>
            <person name="Anantharaman K."/>
            <person name="Thomas B.C."/>
            <person name="Malmstrom R."/>
            <person name="Stieglmeier M."/>
            <person name="Klingl A."/>
            <person name="Woyke T."/>
            <person name="Ryan C.M."/>
            <person name="Banfield J.F."/>
        </authorList>
    </citation>
    <scope>NUCLEOTIDE SEQUENCE [LARGE SCALE GENOMIC DNA]</scope>
    <source>
        <strain evidence="2">CG22_combo_CG10-13_8_21_14_all_34_12</strain>
    </source>
</reference>
<dbReference type="InterPro" id="IPR000595">
    <property type="entry name" value="cNMP-bd_dom"/>
</dbReference>
<dbReference type="AlphaFoldDB" id="A0A2H0C0B2"/>
<protein>
    <submittedName>
        <fullName evidence="2">Type III restriction endonuclease subunit R</fullName>
    </submittedName>
</protein>
<sequence length="148" mass="17278">ELLINEGLKYIPTGNIWEVNLFEDFVSYAKKSIESKKSVYERVVFDSEGERQFAENLEKSNRVILFTKLPPNFFVDTPLGEYHPDWAIVYKGDEGEKLYLIRESKFVDNLENLRPSEKQKIVCGQKHFKAIDVDFKVATQLKLEDLLN</sequence>
<keyword evidence="2" id="KW-0378">Hydrolase</keyword>
<accession>A0A2H0C0B2</accession>
<feature type="domain" description="Cyclic nucleotide-binding" evidence="1">
    <location>
        <begin position="53"/>
        <end position="106"/>
    </location>
</feature>
<comment type="caution">
    <text evidence="2">The sequence shown here is derived from an EMBL/GenBank/DDBJ whole genome shotgun (WGS) entry which is preliminary data.</text>
</comment>
<dbReference type="Proteomes" id="UP000229699">
    <property type="component" value="Unassembled WGS sequence"/>
</dbReference>
<name>A0A2H0C0B2_9BACT</name>
<dbReference type="PROSITE" id="PS50042">
    <property type="entry name" value="CNMP_BINDING_3"/>
    <property type="match status" value="1"/>
</dbReference>
<evidence type="ECO:0000313" key="3">
    <source>
        <dbReference type="Proteomes" id="UP000229699"/>
    </source>
</evidence>
<proteinExistence type="predicted"/>
<dbReference type="GO" id="GO:0015668">
    <property type="term" value="F:type III site-specific deoxyribonuclease activity"/>
    <property type="evidence" value="ECO:0007669"/>
    <property type="project" value="InterPro"/>
</dbReference>
<gene>
    <name evidence="2" type="ORF">COW97_03635</name>
</gene>
<organism evidence="2 3">
    <name type="scientific">Candidatus Roizmanbacteria bacterium CG22_combo_CG10-13_8_21_14_all_34_12</name>
    <dbReference type="NCBI Taxonomy" id="1974860"/>
    <lineage>
        <taxon>Bacteria</taxon>
        <taxon>Candidatus Roizmaniibacteriota</taxon>
    </lineage>
</organism>
<dbReference type="EMBL" id="PCTC01000077">
    <property type="protein sequence ID" value="PIP63229.1"/>
    <property type="molecule type" value="Genomic_DNA"/>
</dbReference>
<evidence type="ECO:0000259" key="1">
    <source>
        <dbReference type="PROSITE" id="PS50042"/>
    </source>
</evidence>
<keyword evidence="2" id="KW-0540">Nuclease</keyword>
<keyword evidence="2" id="KW-0255">Endonuclease</keyword>
<feature type="non-terminal residue" evidence="2">
    <location>
        <position position="1"/>
    </location>
</feature>